<feature type="compositionally biased region" description="Basic and acidic residues" evidence="1">
    <location>
        <begin position="146"/>
        <end position="176"/>
    </location>
</feature>
<feature type="region of interest" description="Disordered" evidence="1">
    <location>
        <begin position="146"/>
        <end position="178"/>
    </location>
</feature>
<dbReference type="InterPro" id="IPR020533">
    <property type="entry name" value="Developmental_reg_ULTRAPETALA"/>
</dbReference>
<organism evidence="3 4">
    <name type="scientific">Coptis chinensis</name>
    <dbReference type="NCBI Taxonomy" id="261450"/>
    <lineage>
        <taxon>Eukaryota</taxon>
        <taxon>Viridiplantae</taxon>
        <taxon>Streptophyta</taxon>
        <taxon>Embryophyta</taxon>
        <taxon>Tracheophyta</taxon>
        <taxon>Spermatophyta</taxon>
        <taxon>Magnoliopsida</taxon>
        <taxon>Ranunculales</taxon>
        <taxon>Ranunculaceae</taxon>
        <taxon>Coptidoideae</taxon>
        <taxon>Coptis</taxon>
    </lineage>
</organism>
<feature type="domain" description="ULTRAPETALA1/2 SAND" evidence="2">
    <location>
        <begin position="3"/>
        <end position="50"/>
    </location>
</feature>
<comment type="caution">
    <text evidence="3">The sequence shown here is derived from an EMBL/GenBank/DDBJ whole genome shotgun (WGS) entry which is preliminary data.</text>
</comment>
<dbReference type="InterPro" id="IPR057011">
    <property type="entry name" value="ULT1/2_SAND"/>
</dbReference>
<dbReference type="EMBL" id="JADFTS010000008">
    <property type="protein sequence ID" value="KAF9590945.1"/>
    <property type="molecule type" value="Genomic_DNA"/>
</dbReference>
<feature type="compositionally biased region" description="Basic residues" evidence="1">
    <location>
        <begin position="324"/>
        <end position="335"/>
    </location>
</feature>
<keyword evidence="4" id="KW-1185">Reference proteome</keyword>
<evidence type="ECO:0000313" key="4">
    <source>
        <dbReference type="Proteomes" id="UP000631114"/>
    </source>
</evidence>
<dbReference type="GO" id="GO:0005634">
    <property type="term" value="C:nucleus"/>
    <property type="evidence" value="ECO:0007669"/>
    <property type="project" value="TreeGrafter"/>
</dbReference>
<accession>A0A835H0B5</accession>
<evidence type="ECO:0000259" key="2">
    <source>
        <dbReference type="Pfam" id="PF23292"/>
    </source>
</evidence>
<name>A0A835H0B5_9MAGN</name>
<dbReference type="Proteomes" id="UP000631114">
    <property type="component" value="Unassembled WGS sequence"/>
</dbReference>
<evidence type="ECO:0000256" key="1">
    <source>
        <dbReference type="SAM" id="MobiDB-lite"/>
    </source>
</evidence>
<feature type="compositionally biased region" description="Basic and acidic residues" evidence="1">
    <location>
        <begin position="108"/>
        <end position="125"/>
    </location>
</feature>
<gene>
    <name evidence="3" type="ORF">IFM89_000490</name>
</gene>
<proteinExistence type="predicted"/>
<dbReference type="GO" id="GO:0005829">
    <property type="term" value="C:cytosol"/>
    <property type="evidence" value="ECO:0007669"/>
    <property type="project" value="TreeGrafter"/>
</dbReference>
<dbReference type="Pfam" id="PF23292">
    <property type="entry name" value="SAND_ULT1"/>
    <property type="match status" value="1"/>
</dbReference>
<evidence type="ECO:0000313" key="3">
    <source>
        <dbReference type="EMBL" id="KAF9590945.1"/>
    </source>
</evidence>
<feature type="region of interest" description="Disordered" evidence="1">
    <location>
        <begin position="85"/>
        <end position="133"/>
    </location>
</feature>
<protein>
    <recommendedName>
        <fullName evidence="2">ULTRAPETALA1/2 SAND domain-containing protein</fullName>
    </recommendedName>
</protein>
<reference evidence="3 4" key="1">
    <citation type="submission" date="2020-10" db="EMBL/GenBank/DDBJ databases">
        <title>The Coptis chinensis genome and diversification of protoberbering-type alkaloids.</title>
        <authorList>
            <person name="Wang B."/>
            <person name="Shu S."/>
            <person name="Song C."/>
            <person name="Liu Y."/>
        </authorList>
    </citation>
    <scope>NUCLEOTIDE SEQUENCE [LARGE SCALE GENOMIC DNA]</scope>
    <source>
        <strain evidence="3">HL-2020</strain>
        <tissue evidence="3">Leaf</tissue>
    </source>
</reference>
<dbReference type="AlphaFoldDB" id="A0A835H0B5"/>
<dbReference type="PANTHER" id="PTHR34053:SF1">
    <property type="entry name" value="PROTEIN ULTRAPETALA 1"/>
    <property type="match status" value="1"/>
</dbReference>
<sequence length="335" mass="38420">MKCCIYKLTPGAFEKHFERDGARKWKNYVWVINQGQKVPISKTKSLLKYYDQAPKNGKGFRKPHTGPGHRDEFVCYMGCNKMRRGTQQEQEDSGNEQHAENRGTQIDQVEHGKAQQNDREHEKSPTEQVPGETFLVSGDVVCDTRQPHEVYDSRQPREDGNSRQTRGETREEEGIHQTESVAAADLLVTGDVGWVYRQNREQTESVATAVPPPHIREEDWLILRNRISPFSERGGSTSESLSHIHKTSVGLNIADSEAEKVLHLLVQKQQVKELESKPPDPTSLQSSNWSDMIEEEVEDQLQSNKERYKPQWQLQSHIPPATRSRSRSRTKGREE</sequence>
<dbReference type="PANTHER" id="PTHR34053">
    <property type="entry name" value="PROTEIN ULTRAPETALA 1"/>
    <property type="match status" value="1"/>
</dbReference>
<feature type="region of interest" description="Disordered" evidence="1">
    <location>
        <begin position="271"/>
        <end position="335"/>
    </location>
</feature>